<organism evidence="1 2">
    <name type="scientific">Hymenobacter perfusus</name>
    <dbReference type="NCBI Taxonomy" id="1236770"/>
    <lineage>
        <taxon>Bacteria</taxon>
        <taxon>Pseudomonadati</taxon>
        <taxon>Bacteroidota</taxon>
        <taxon>Cytophagia</taxon>
        <taxon>Cytophagales</taxon>
        <taxon>Hymenobacteraceae</taxon>
        <taxon>Hymenobacter</taxon>
    </lineage>
</organism>
<protein>
    <recommendedName>
        <fullName evidence="3">Carboxypeptidase-like regulatory domain-containing protein</fullName>
    </recommendedName>
</protein>
<sequence>MFQVIYAALFWCFLQAPVYKALIVDAKTGQPVEFAAVEQLDDRGIIGGLTASSHGEFSLPSPTVHIRVSRLGYTPLEVTRLARSDNRPDTIRLFPQATALQEILVRPGRPVTLATFPDGGRLIGSGLLPGQAVAVLLRPDRRTTATALQLMTLRLYLAERPKEGRLRIRLLNVIGGGDEQNPPRPGVVDLLPTPMVYGLRELADLPGKTLTLNLASYSLTVPAEGVYVMVECLLTNPDLVLESVKLQPGKKPQLLIKAHTATKESVVAFTPLTVYPKLTANYAVPTNTIWYRTGATTSWVQRITHSYSVRMELDALQD</sequence>
<keyword evidence="2" id="KW-1185">Reference proteome</keyword>
<reference evidence="1 2" key="1">
    <citation type="submission" date="2018-12" db="EMBL/GenBank/DDBJ databases">
        <authorList>
            <person name="Feng G."/>
            <person name="Zhu H."/>
        </authorList>
    </citation>
    <scope>NUCLEOTIDE SEQUENCE [LARGE SCALE GENOMIC DNA]</scope>
    <source>
        <strain evidence="1 2">LMG 26000</strain>
    </source>
</reference>
<dbReference type="SUPFAM" id="SSF49464">
    <property type="entry name" value="Carboxypeptidase regulatory domain-like"/>
    <property type="match status" value="1"/>
</dbReference>
<dbReference type="OrthoDB" id="914976at2"/>
<name>A0A3R9MY73_9BACT</name>
<dbReference type="AlphaFoldDB" id="A0A3R9MY73"/>
<accession>A0A3R9MY73</accession>
<evidence type="ECO:0000313" key="1">
    <source>
        <dbReference type="EMBL" id="RSK43643.1"/>
    </source>
</evidence>
<dbReference type="Proteomes" id="UP000270291">
    <property type="component" value="Unassembled WGS sequence"/>
</dbReference>
<gene>
    <name evidence="1" type="ORF">EI293_12230</name>
</gene>
<proteinExistence type="predicted"/>
<evidence type="ECO:0008006" key="3">
    <source>
        <dbReference type="Google" id="ProtNLM"/>
    </source>
</evidence>
<evidence type="ECO:0000313" key="2">
    <source>
        <dbReference type="Proteomes" id="UP000270291"/>
    </source>
</evidence>
<dbReference type="EMBL" id="RWIU01000003">
    <property type="protein sequence ID" value="RSK43643.1"/>
    <property type="molecule type" value="Genomic_DNA"/>
</dbReference>
<dbReference type="RefSeq" id="WP_125437992.1">
    <property type="nucleotide sequence ID" value="NZ_RWIU01000003.1"/>
</dbReference>
<dbReference type="InterPro" id="IPR008969">
    <property type="entry name" value="CarboxyPept-like_regulatory"/>
</dbReference>
<comment type="caution">
    <text evidence="1">The sequence shown here is derived from an EMBL/GenBank/DDBJ whole genome shotgun (WGS) entry which is preliminary data.</text>
</comment>